<evidence type="ECO:0000313" key="2">
    <source>
        <dbReference type="EMBL" id="KAF4610992.1"/>
    </source>
</evidence>
<reference evidence="2 3" key="1">
    <citation type="submission" date="2019-12" db="EMBL/GenBank/DDBJ databases">
        <authorList>
            <person name="Floudas D."/>
            <person name="Bentzer J."/>
            <person name="Ahren D."/>
            <person name="Johansson T."/>
            <person name="Persson P."/>
            <person name="Tunlid A."/>
        </authorList>
    </citation>
    <scope>NUCLEOTIDE SEQUENCE [LARGE SCALE GENOMIC DNA]</scope>
    <source>
        <strain evidence="2 3">CBS 102.39</strain>
    </source>
</reference>
<dbReference type="EMBL" id="JAACJL010000058">
    <property type="protein sequence ID" value="KAF4610992.1"/>
    <property type="molecule type" value="Genomic_DNA"/>
</dbReference>
<dbReference type="Proteomes" id="UP000521872">
    <property type="component" value="Unassembled WGS sequence"/>
</dbReference>
<evidence type="ECO:0000313" key="3">
    <source>
        <dbReference type="Proteomes" id="UP000521872"/>
    </source>
</evidence>
<name>A0A8H4VIL8_9AGAR</name>
<gene>
    <name evidence="2" type="ORF">D9613_006710</name>
</gene>
<feature type="compositionally biased region" description="Polar residues" evidence="1">
    <location>
        <begin position="300"/>
        <end position="313"/>
    </location>
</feature>
<feature type="region of interest" description="Disordered" evidence="1">
    <location>
        <begin position="625"/>
        <end position="658"/>
    </location>
</feature>
<feature type="region of interest" description="Disordered" evidence="1">
    <location>
        <begin position="401"/>
        <end position="420"/>
    </location>
</feature>
<feature type="region of interest" description="Disordered" evidence="1">
    <location>
        <begin position="1"/>
        <end position="27"/>
    </location>
</feature>
<feature type="region of interest" description="Disordered" evidence="1">
    <location>
        <begin position="585"/>
        <end position="607"/>
    </location>
</feature>
<feature type="compositionally biased region" description="Basic and acidic residues" evidence="1">
    <location>
        <begin position="626"/>
        <end position="639"/>
    </location>
</feature>
<keyword evidence="3" id="KW-1185">Reference proteome</keyword>
<feature type="compositionally biased region" description="Polar residues" evidence="1">
    <location>
        <begin position="320"/>
        <end position="336"/>
    </location>
</feature>
<proteinExistence type="predicted"/>
<feature type="region of interest" description="Disordered" evidence="1">
    <location>
        <begin position="234"/>
        <end position="365"/>
    </location>
</feature>
<evidence type="ECO:0000256" key="1">
    <source>
        <dbReference type="SAM" id="MobiDB-lite"/>
    </source>
</evidence>
<feature type="compositionally biased region" description="Polar residues" evidence="1">
    <location>
        <begin position="595"/>
        <end position="606"/>
    </location>
</feature>
<accession>A0A8H4VIL8</accession>
<feature type="compositionally biased region" description="Low complexity" evidence="1">
    <location>
        <begin position="1"/>
        <end position="13"/>
    </location>
</feature>
<organism evidence="2 3">
    <name type="scientific">Agrocybe pediades</name>
    <dbReference type="NCBI Taxonomy" id="84607"/>
    <lineage>
        <taxon>Eukaryota</taxon>
        <taxon>Fungi</taxon>
        <taxon>Dikarya</taxon>
        <taxon>Basidiomycota</taxon>
        <taxon>Agaricomycotina</taxon>
        <taxon>Agaricomycetes</taxon>
        <taxon>Agaricomycetidae</taxon>
        <taxon>Agaricales</taxon>
        <taxon>Agaricineae</taxon>
        <taxon>Strophariaceae</taxon>
        <taxon>Agrocybe</taxon>
    </lineage>
</organism>
<protein>
    <submittedName>
        <fullName evidence="2">Uncharacterized protein</fullName>
    </submittedName>
</protein>
<feature type="compositionally biased region" description="Acidic residues" evidence="1">
    <location>
        <begin position="645"/>
        <end position="658"/>
    </location>
</feature>
<comment type="caution">
    <text evidence="2">The sequence shown here is derived from an EMBL/GenBank/DDBJ whole genome shotgun (WGS) entry which is preliminary data.</text>
</comment>
<feature type="compositionally biased region" description="Low complexity" evidence="1">
    <location>
        <begin position="277"/>
        <end position="286"/>
    </location>
</feature>
<dbReference type="AlphaFoldDB" id="A0A8H4VIL8"/>
<feature type="compositionally biased region" description="Polar residues" evidence="1">
    <location>
        <begin position="234"/>
        <end position="264"/>
    </location>
</feature>
<sequence length="658" mass="69619">MAAEANASSSTSNDFGLPPRPPTTSTPLWEHLLKSKGSTIPSLRTMPIIAPPSAPLDKNATSMKHAADLLEEAKTTRHEIKTVHSLFERDRERLVGDIVDLVNRSQKEMQKTMGSPAQTDAVETVFNDVSHRMKELDQRLDAIQAVSSLILRRMRGFTHNMHPSSQFNQSHTQNLQTQIQAVQILLDKQGSIMTAVLPLLPLLQAIPVHIEALRSGLLESFMNSVSLRSASSHFQPSRSISSGNNAVSAATSPLQSLKSASENSLGKRKRTDRTALSPSHSSASSPTVNRETPYKRTRLQDASNSVDGSTALQASVGAASPSSLAGAQKGRSSSRTDVGANKIASPAVHSSPPAPSEHESVSTSLSITRRGTFVVPALHNTPRKPLTDIIAHLSSERVSSARKASIAPSQQQPSVSRGVEVSPLQLRRSLTLSGETAANSTSVSLASSLASGSGSASSASLVQQNSIGTMTAPAAKSPRILRVQSSVRRRLSLSGSAAAAAAATTTTSASVAIPRETTTTPVAQPGVAPSTPILPSRIILPASLGWLQTTNANAGIQVQNVVRQTPVAPSPAKQERPVLRPLVSALPGTGGWTRRAQTSSPRNVNLPTMSTATAATATPAMMGFMRQKDRRSPAREGRRFIPLVDSDDEEGGNEQAFE</sequence>